<feature type="compositionally biased region" description="Basic and acidic residues" evidence="1">
    <location>
        <begin position="140"/>
        <end position="172"/>
    </location>
</feature>
<accession>A0ABY7E0S1</accession>
<organism evidence="2 3">
    <name type="scientific">Mya arenaria</name>
    <name type="common">Soft-shell clam</name>
    <dbReference type="NCBI Taxonomy" id="6604"/>
    <lineage>
        <taxon>Eukaryota</taxon>
        <taxon>Metazoa</taxon>
        <taxon>Spiralia</taxon>
        <taxon>Lophotrochozoa</taxon>
        <taxon>Mollusca</taxon>
        <taxon>Bivalvia</taxon>
        <taxon>Autobranchia</taxon>
        <taxon>Heteroconchia</taxon>
        <taxon>Euheterodonta</taxon>
        <taxon>Imparidentia</taxon>
        <taxon>Neoheterodontei</taxon>
        <taxon>Myida</taxon>
        <taxon>Myoidea</taxon>
        <taxon>Myidae</taxon>
        <taxon>Mya</taxon>
    </lineage>
</organism>
<reference evidence="2" key="1">
    <citation type="submission" date="2022-11" db="EMBL/GenBank/DDBJ databases">
        <title>Centuries of genome instability and evolution in soft-shell clam transmissible cancer (bioRxiv).</title>
        <authorList>
            <person name="Hart S.F.M."/>
            <person name="Yonemitsu M.A."/>
            <person name="Giersch R.M."/>
            <person name="Beal B.F."/>
            <person name="Arriagada G."/>
            <person name="Davis B.W."/>
            <person name="Ostrander E.A."/>
            <person name="Goff S.P."/>
            <person name="Metzger M.J."/>
        </authorList>
    </citation>
    <scope>NUCLEOTIDE SEQUENCE</scope>
    <source>
        <strain evidence="2">MELC-2E11</strain>
        <tissue evidence="2">Siphon/mantle</tissue>
    </source>
</reference>
<dbReference type="PANTHER" id="PTHR35541:SF1">
    <property type="entry name" value="RAD9, HUS1, RAD1-INTERACTING NUCLEAR ORPHAN PROTEIN 1"/>
    <property type="match status" value="1"/>
</dbReference>
<dbReference type="EMBL" id="CP111015">
    <property type="protein sequence ID" value="WAR02427.1"/>
    <property type="molecule type" value="Genomic_DNA"/>
</dbReference>
<evidence type="ECO:0000313" key="2">
    <source>
        <dbReference type="EMBL" id="WAR02427.1"/>
    </source>
</evidence>
<dbReference type="PANTHER" id="PTHR35541">
    <property type="entry name" value="RAD9, HUS1, RAD1-INTERACTING NUCLEAR ORPHAN PROTEIN 1"/>
    <property type="match status" value="1"/>
</dbReference>
<proteinExistence type="predicted"/>
<dbReference type="InterPro" id="IPR029293">
    <property type="entry name" value="RHNO1"/>
</dbReference>
<name>A0ABY7E0S1_MYAAR</name>
<dbReference type="Pfam" id="PF15319">
    <property type="entry name" value="RHINO"/>
    <property type="match status" value="1"/>
</dbReference>
<keyword evidence="3" id="KW-1185">Reference proteome</keyword>
<gene>
    <name evidence="2" type="ORF">MAR_008985</name>
</gene>
<dbReference type="Proteomes" id="UP001164746">
    <property type="component" value="Chromosome 4"/>
</dbReference>
<feature type="region of interest" description="Disordered" evidence="1">
    <location>
        <begin position="132"/>
        <end position="172"/>
    </location>
</feature>
<sequence length="310" mass="35802">MPKRRKKFLQEQKPALLFTESPVHIENNIPSPVLCARHPPTAKSIQVDDLQSLTWVSPQFKYTVDDGCGRAQRRTRLHRRHSVAAHRCLSNTESTGHNHTVVNKLRKYTSLKFVGEKKTVQSLIEDVDISFDTASDNDDRDSKQHRIDENVSPNKHDVQKSPSLKRDGESSRNKILHVLERNRSYSDNAVGVHEAQKGSETFDPKPPIKRLFIEQLQNTSSPLQVHSQSPVRFQKHRLAELDQVVSETSEEDSPRLRRSRRLQLLESQNSHQQFTGILAPDTPEAEYDWSIRKRQLKKHLRLKAVDIYHD</sequence>
<evidence type="ECO:0000256" key="1">
    <source>
        <dbReference type="SAM" id="MobiDB-lite"/>
    </source>
</evidence>
<protein>
    <submittedName>
        <fullName evidence="2">Uncharacterized protein</fullName>
    </submittedName>
</protein>
<evidence type="ECO:0000313" key="3">
    <source>
        <dbReference type="Proteomes" id="UP001164746"/>
    </source>
</evidence>